<sequence>MTPFPTRQQILDWIAENPDATAKRDIAKAFNIKGSARIELKRLLKELEAEGAVERRRRSYQGPERLPPVTVVEILPPDADGDLFARPLEWQGTAPMPRILFAPRKADPAVAPGERVLVRLVPAEGEDHHYQARLMRRIGIAVHRVVGIFRKAAEGGRILPIDKGADRQWQVRADATLDAQDGELVEAEQVGSRNRPGLAQARIIERLGDPSAPRAVSLIAIHQHGIPDDFPDAVIAEADAQRPAPMDGREDLRRLPLVTIDPADARDHDDAVAAMPDDDPRNPGGMVIWVAIADVAHYVRPQSALDREARHRGNSTYFPDRVVPMLPDVLSGDLCSLHEGVDRPVIAVRMRLDAQGNKIGHDFHRGMMNSLASLSYEQAQAAQDGAPDEVTGPLMDSVIGPLFAAYDLLRAARARRQPLELDLPERRIELTPEGRVKSVAFRDRFDAHRLIEEFMVLANVAAAEELIRLRRPLLFRVHEEPSPEKLNALRDVAEASGFALAKGQVLQPAQLNRLLAQAQGTDFDELINVSTLRSMTQAYYNAQNFGHFGLALKNYAHFTSPIRRYSDLIVHRALIAAHGWGGGKAGKTDGLSAQDIEMLDETAQKISDTERRSMAAERDTTDRYLAAYLADRVGSEFTGRVSGVQRFGAFVRLDETGADGLLPIREIGREYFHFDRDAQTLVGADTGTTIGIGQRVTVRLAEAIPTTGGLVLELVELDGRSMAQGARPRRGKAPRRRDAQSAKAGEARARKLRRIRK</sequence>
<dbReference type="AlphaFoldDB" id="A0A1W6CYC4"/>
<dbReference type="PANTHER" id="PTHR23355:SF9">
    <property type="entry name" value="DIS3-LIKE EXONUCLEASE 2"/>
    <property type="match status" value="1"/>
</dbReference>
<evidence type="ECO:0000256" key="4">
    <source>
        <dbReference type="ARBA" id="ARBA00022801"/>
    </source>
</evidence>
<dbReference type="InterPro" id="IPR001900">
    <property type="entry name" value="RNase_II/R"/>
</dbReference>
<dbReference type="SMART" id="SM00955">
    <property type="entry name" value="RNB"/>
    <property type="match status" value="1"/>
</dbReference>
<keyword evidence="5 7" id="KW-0269">Exonuclease</keyword>
<dbReference type="PANTHER" id="PTHR23355">
    <property type="entry name" value="RIBONUCLEASE"/>
    <property type="match status" value="1"/>
</dbReference>
<dbReference type="SUPFAM" id="SSF50249">
    <property type="entry name" value="Nucleic acid-binding proteins"/>
    <property type="match status" value="2"/>
</dbReference>
<dbReference type="KEGG" id="pcon:B0A89_09730"/>
<comment type="similarity">
    <text evidence="7">Belongs to the RNR ribonuclease family. RNase R subfamily.</text>
</comment>
<dbReference type="Pfam" id="PF00773">
    <property type="entry name" value="RNB"/>
    <property type="match status" value="1"/>
</dbReference>
<dbReference type="Gene3D" id="2.40.50.140">
    <property type="entry name" value="Nucleic acid-binding proteins"/>
    <property type="match status" value="1"/>
</dbReference>
<comment type="function">
    <text evidence="7">3'-5' exoribonuclease that releases 5'-nucleoside monophosphates and is involved in maturation of structured RNAs.</text>
</comment>
<comment type="catalytic activity">
    <reaction evidence="1 7">
        <text>Exonucleolytic cleavage in the 3'- to 5'-direction to yield nucleoside 5'-phosphates.</text>
        <dbReference type="EC" id="3.1.13.1"/>
    </reaction>
</comment>
<evidence type="ECO:0000256" key="2">
    <source>
        <dbReference type="ARBA" id="ARBA00022490"/>
    </source>
</evidence>
<dbReference type="GO" id="GO:0003723">
    <property type="term" value="F:RNA binding"/>
    <property type="evidence" value="ECO:0007669"/>
    <property type="project" value="UniProtKB-UniRule"/>
</dbReference>
<keyword evidence="11" id="KW-1185">Reference proteome</keyword>
<dbReference type="InterPro" id="IPR036388">
    <property type="entry name" value="WH-like_DNA-bd_sf"/>
</dbReference>
<dbReference type="InterPro" id="IPR003029">
    <property type="entry name" value="S1_domain"/>
</dbReference>
<dbReference type="GO" id="GO:0008859">
    <property type="term" value="F:exoribonuclease II activity"/>
    <property type="evidence" value="ECO:0007669"/>
    <property type="project" value="UniProtKB-UniRule"/>
</dbReference>
<dbReference type="SMART" id="SM00316">
    <property type="entry name" value="S1"/>
    <property type="match status" value="1"/>
</dbReference>
<feature type="domain" description="S1 motif" evidence="9">
    <location>
        <begin position="634"/>
        <end position="715"/>
    </location>
</feature>
<evidence type="ECO:0000256" key="6">
    <source>
        <dbReference type="ARBA" id="ARBA00022884"/>
    </source>
</evidence>
<comment type="subcellular location">
    <subcellularLocation>
        <location evidence="7">Cytoplasm</location>
    </subcellularLocation>
</comment>
<dbReference type="InterPro" id="IPR011805">
    <property type="entry name" value="RNase_R"/>
</dbReference>
<reference evidence="10 11" key="1">
    <citation type="submission" date="2017-03" db="EMBL/GenBank/DDBJ databases">
        <title>Genome sequence of Paracoccus contaminans isolated from a water microcosm.</title>
        <authorList>
            <person name="Aurass P."/>
            <person name="Karste S."/>
            <person name="Trost E."/>
            <person name="Glaeser S.P."/>
            <person name="Kaempfer P."/>
            <person name="Flieger A."/>
        </authorList>
    </citation>
    <scope>NUCLEOTIDE SEQUENCE [LARGE SCALE GENOMIC DNA]</scope>
    <source>
        <strain evidence="11">RKI 16-01929T\LMG 29738T\CCM 8701T\CIP 111112T</strain>
    </source>
</reference>
<dbReference type="InterPro" id="IPR040476">
    <property type="entry name" value="CSD2"/>
</dbReference>
<dbReference type="InterPro" id="IPR004476">
    <property type="entry name" value="RNase_II/RNase_R"/>
</dbReference>
<dbReference type="EMBL" id="CP020612">
    <property type="protein sequence ID" value="ARJ69862.1"/>
    <property type="molecule type" value="Genomic_DNA"/>
</dbReference>
<dbReference type="Gene3D" id="1.10.10.10">
    <property type="entry name" value="Winged helix-like DNA-binding domain superfamily/Winged helix DNA-binding domain"/>
    <property type="match status" value="1"/>
</dbReference>
<dbReference type="Pfam" id="PF17876">
    <property type="entry name" value="CSD2"/>
    <property type="match status" value="1"/>
</dbReference>
<dbReference type="Proteomes" id="UP000193017">
    <property type="component" value="Chromosome"/>
</dbReference>
<evidence type="ECO:0000256" key="7">
    <source>
        <dbReference type="HAMAP-Rule" id="MF_01895"/>
    </source>
</evidence>
<evidence type="ECO:0000256" key="8">
    <source>
        <dbReference type="SAM" id="MobiDB-lite"/>
    </source>
</evidence>
<dbReference type="OrthoDB" id="9764149at2"/>
<gene>
    <name evidence="7" type="primary">rnr</name>
    <name evidence="10" type="ORF">B0A89_09730</name>
</gene>
<dbReference type="InterPro" id="IPR022966">
    <property type="entry name" value="RNase_II/R_CS"/>
</dbReference>
<dbReference type="EC" id="3.1.13.1" evidence="7"/>
<evidence type="ECO:0000313" key="10">
    <source>
        <dbReference type="EMBL" id="ARJ69862.1"/>
    </source>
</evidence>
<dbReference type="GO" id="GO:0006402">
    <property type="term" value="P:mRNA catabolic process"/>
    <property type="evidence" value="ECO:0007669"/>
    <property type="project" value="TreeGrafter"/>
</dbReference>
<dbReference type="CDD" id="cd04471">
    <property type="entry name" value="S1_RNase_R"/>
    <property type="match status" value="1"/>
</dbReference>
<evidence type="ECO:0000259" key="9">
    <source>
        <dbReference type="PROSITE" id="PS50126"/>
    </source>
</evidence>
<dbReference type="STRING" id="1945662.B0A89_09730"/>
<dbReference type="GO" id="GO:0005829">
    <property type="term" value="C:cytosol"/>
    <property type="evidence" value="ECO:0007669"/>
    <property type="project" value="TreeGrafter"/>
</dbReference>
<dbReference type="RefSeq" id="WP_085377981.1">
    <property type="nucleotide sequence ID" value="NZ_CP020612.1"/>
</dbReference>
<evidence type="ECO:0000256" key="3">
    <source>
        <dbReference type="ARBA" id="ARBA00022722"/>
    </source>
</evidence>
<dbReference type="NCBIfam" id="TIGR00358">
    <property type="entry name" value="3_prime_RNase"/>
    <property type="match status" value="1"/>
</dbReference>
<organism evidence="10 11">
    <name type="scientific">Paracoccus contaminans</name>
    <dbReference type="NCBI Taxonomy" id="1945662"/>
    <lineage>
        <taxon>Bacteria</taxon>
        <taxon>Pseudomonadati</taxon>
        <taxon>Pseudomonadota</taxon>
        <taxon>Alphaproteobacteria</taxon>
        <taxon>Rhodobacterales</taxon>
        <taxon>Paracoccaceae</taxon>
        <taxon>Paracoccus</taxon>
    </lineage>
</organism>
<keyword evidence="3 7" id="KW-0540">Nuclease</keyword>
<dbReference type="InterPro" id="IPR050180">
    <property type="entry name" value="RNR_Ribonuclease"/>
</dbReference>
<name>A0A1W6CYC4_9RHOB</name>
<evidence type="ECO:0000256" key="1">
    <source>
        <dbReference type="ARBA" id="ARBA00001849"/>
    </source>
</evidence>
<dbReference type="Pfam" id="PF00575">
    <property type="entry name" value="S1"/>
    <property type="match status" value="1"/>
</dbReference>
<feature type="compositionally biased region" description="Basic and acidic residues" evidence="8">
    <location>
        <begin position="736"/>
        <end position="749"/>
    </location>
</feature>
<keyword evidence="2 7" id="KW-0963">Cytoplasm</keyword>
<dbReference type="HAMAP" id="MF_01895">
    <property type="entry name" value="RNase_R"/>
    <property type="match status" value="1"/>
</dbReference>
<protein>
    <recommendedName>
        <fullName evidence="7">Ribonuclease R</fullName>
        <shortName evidence="7">RNase R</shortName>
        <ecNumber evidence="7">3.1.13.1</ecNumber>
    </recommendedName>
</protein>
<accession>A0A1W6CYC4</accession>
<dbReference type="PROSITE" id="PS50126">
    <property type="entry name" value="S1"/>
    <property type="match status" value="1"/>
</dbReference>
<keyword evidence="6 7" id="KW-0694">RNA-binding</keyword>
<feature type="region of interest" description="Disordered" evidence="8">
    <location>
        <begin position="723"/>
        <end position="757"/>
    </location>
</feature>
<keyword evidence="4 7" id="KW-0378">Hydrolase</keyword>
<evidence type="ECO:0000313" key="11">
    <source>
        <dbReference type="Proteomes" id="UP000193017"/>
    </source>
</evidence>
<dbReference type="NCBIfam" id="TIGR02063">
    <property type="entry name" value="RNase_R"/>
    <property type="match status" value="1"/>
</dbReference>
<dbReference type="PROSITE" id="PS01175">
    <property type="entry name" value="RIBONUCLEASE_II"/>
    <property type="match status" value="1"/>
</dbReference>
<proteinExistence type="inferred from homology"/>
<evidence type="ECO:0000256" key="5">
    <source>
        <dbReference type="ARBA" id="ARBA00022839"/>
    </source>
</evidence>
<dbReference type="InterPro" id="IPR012340">
    <property type="entry name" value="NA-bd_OB-fold"/>
</dbReference>